<evidence type="ECO:0000256" key="1">
    <source>
        <dbReference type="ARBA" id="ARBA00022448"/>
    </source>
</evidence>
<dbReference type="Gene3D" id="3.40.50.300">
    <property type="entry name" value="P-loop containing nucleotide triphosphate hydrolases"/>
    <property type="match status" value="1"/>
</dbReference>
<dbReference type="InterPro" id="IPR003593">
    <property type="entry name" value="AAA+_ATPase"/>
</dbReference>
<reference evidence="7" key="2">
    <citation type="submission" date="2020-08" db="EMBL/GenBank/DDBJ databases">
        <title>The Agave Microbiome: Exploring the role of microbial communities in plant adaptations to desert environments.</title>
        <authorList>
            <person name="Partida-Martinez L.P."/>
        </authorList>
    </citation>
    <scope>NUCLEOTIDE SEQUENCE [LARGE SCALE GENOMIC DNA]</scope>
    <source>
        <strain evidence="7">AT2.8</strain>
    </source>
</reference>
<evidence type="ECO:0000313" key="6">
    <source>
        <dbReference type="EMBL" id="NYE09655.1"/>
    </source>
</evidence>
<evidence type="ECO:0000256" key="3">
    <source>
        <dbReference type="ARBA" id="ARBA00022840"/>
    </source>
</evidence>
<keyword evidence="4" id="KW-1278">Translocase</keyword>
<dbReference type="PROSITE" id="PS50893">
    <property type="entry name" value="ABC_TRANSPORTER_2"/>
    <property type="match status" value="1"/>
</dbReference>
<dbReference type="InterPro" id="IPR050166">
    <property type="entry name" value="ABC_transporter_ATP-bind"/>
</dbReference>
<feature type="domain" description="ABC transporter" evidence="5">
    <location>
        <begin position="8"/>
        <end position="239"/>
    </location>
</feature>
<keyword evidence="2" id="KW-0547">Nucleotide-binding</keyword>
<dbReference type="Pfam" id="PF00005">
    <property type="entry name" value="ABC_tran"/>
    <property type="match status" value="1"/>
</dbReference>
<evidence type="ECO:0000256" key="4">
    <source>
        <dbReference type="ARBA" id="ARBA00022967"/>
    </source>
</evidence>
<protein>
    <submittedName>
        <fullName evidence="6">NitT/TauT family transport system ATP-binding protein</fullName>
    </submittedName>
</protein>
<dbReference type="AlphaFoldDB" id="A0A852TN34"/>
<evidence type="ECO:0000259" key="5">
    <source>
        <dbReference type="PROSITE" id="PS50893"/>
    </source>
</evidence>
<keyword evidence="1" id="KW-0813">Transport</keyword>
<dbReference type="GO" id="GO:0005524">
    <property type="term" value="F:ATP binding"/>
    <property type="evidence" value="ECO:0007669"/>
    <property type="project" value="UniProtKB-KW"/>
</dbReference>
<dbReference type="Proteomes" id="UP000548423">
    <property type="component" value="Unassembled WGS sequence"/>
</dbReference>
<dbReference type="EMBL" id="JACCBX010000027">
    <property type="protein sequence ID" value="NYE09655.1"/>
    <property type="molecule type" value="Genomic_DNA"/>
</dbReference>
<gene>
    <name evidence="6" type="ORF">F4694_006558</name>
</gene>
<dbReference type="GO" id="GO:0016887">
    <property type="term" value="F:ATP hydrolysis activity"/>
    <property type="evidence" value="ECO:0007669"/>
    <property type="project" value="InterPro"/>
</dbReference>
<reference evidence="7" key="1">
    <citation type="submission" date="2020-07" db="EMBL/GenBank/DDBJ databases">
        <authorList>
            <person name="Partida-Martinez L."/>
            <person name="Huntemann M."/>
            <person name="Clum A."/>
            <person name="Wang J."/>
            <person name="Palaniappan K."/>
            <person name="Ritter S."/>
            <person name="Chen I.-M."/>
            <person name="Stamatis D."/>
            <person name="Reddy T."/>
            <person name="O'Malley R."/>
            <person name="Daum C."/>
            <person name="Shapiro N."/>
            <person name="Ivanova N."/>
            <person name="Kyrpides N."/>
            <person name="Woyke T."/>
        </authorList>
    </citation>
    <scope>NUCLEOTIDE SEQUENCE [LARGE SCALE GENOMIC DNA]</scope>
    <source>
        <strain evidence="7">AT2.8</strain>
    </source>
</reference>
<dbReference type="SMART" id="SM00382">
    <property type="entry name" value="AAA"/>
    <property type="match status" value="1"/>
</dbReference>
<dbReference type="InterPro" id="IPR003439">
    <property type="entry name" value="ABC_transporter-like_ATP-bd"/>
</dbReference>
<evidence type="ECO:0000256" key="2">
    <source>
        <dbReference type="ARBA" id="ARBA00022741"/>
    </source>
</evidence>
<dbReference type="CDD" id="cd03293">
    <property type="entry name" value="ABC_NrtD_SsuB_transporters"/>
    <property type="match status" value="1"/>
</dbReference>
<accession>A0A852TN34</accession>
<dbReference type="PANTHER" id="PTHR42788:SF13">
    <property type="entry name" value="ALIPHATIC SULFONATES IMPORT ATP-BINDING PROTEIN SSUB"/>
    <property type="match status" value="1"/>
</dbReference>
<dbReference type="InterPro" id="IPR027417">
    <property type="entry name" value="P-loop_NTPase"/>
</dbReference>
<name>A0A852TN34_9BACI</name>
<keyword evidence="3 6" id="KW-0067">ATP-binding</keyword>
<proteinExistence type="predicted"/>
<dbReference type="InterPro" id="IPR017871">
    <property type="entry name" value="ABC_transporter-like_CS"/>
</dbReference>
<evidence type="ECO:0000313" key="7">
    <source>
        <dbReference type="Proteomes" id="UP000548423"/>
    </source>
</evidence>
<comment type="caution">
    <text evidence="6">The sequence shown here is derived from an EMBL/GenBank/DDBJ whole genome shotgun (WGS) entry which is preliminary data.</text>
</comment>
<dbReference type="SUPFAM" id="SSF52540">
    <property type="entry name" value="P-loop containing nucleoside triphosphate hydrolases"/>
    <property type="match status" value="1"/>
</dbReference>
<organism evidence="6 7">
    <name type="scientific">Neobacillus niacini</name>
    <dbReference type="NCBI Taxonomy" id="86668"/>
    <lineage>
        <taxon>Bacteria</taxon>
        <taxon>Bacillati</taxon>
        <taxon>Bacillota</taxon>
        <taxon>Bacilli</taxon>
        <taxon>Bacillales</taxon>
        <taxon>Bacillaceae</taxon>
        <taxon>Neobacillus</taxon>
    </lineage>
</organism>
<dbReference type="PROSITE" id="PS00211">
    <property type="entry name" value="ABC_TRANSPORTER_1"/>
    <property type="match status" value="1"/>
</dbReference>
<dbReference type="PANTHER" id="PTHR42788">
    <property type="entry name" value="TAURINE IMPORT ATP-BINDING PROTEIN-RELATED"/>
    <property type="match status" value="1"/>
</dbReference>
<sequence length="269" mass="30669">MTKKHAAMEIENLRKVYSTKKEEVVAIKDVSLTIPEGKFVSIVGPSGCGKSTFLHIVGGFIEKSSGKVKVRGKEVEKPGPDRGMMFQESALFPWLNVFDNVAWGLDIQGVAKKERNEIVEKYLKLVRLWDFRNQLPSQLSGGMRQRVSLARILAFDPEVLLMDEPFGALDAQTREEMQVELLRIWSESKKSVLFVTHDIEEAVFLSDTVVVFSGRPAVISEVIDIKFPRPRDLNLYKSAEFRDYRNQIWDMLHQEHHKPVQIVSEVVNG</sequence>